<gene>
    <name evidence="7" type="ORF">FXF69_36830</name>
</gene>
<sequence>MMTRSRVPRSPCRRAPAVPPGVPASPGAPASPGVPGRVRAGPSGEGAGLLVSDIDATSCFLRGRSPSGACQRHPDTSRGAARWLGEQSPFRSPSGAAGRHGCANRYSSPIDALRPRLPSPHPAEGVGMTHDHDVIVIGAGFAGATAARECASRGLRTLLLEARDRVGGRTWTSRLSDGEVVEIGGTYVHWTQPHVWSEITRYGLEESVVPAAVAPEWALLPTASGLEWCDIEQAEAREKAVLDLFLEPSRTAFPCAHSPLAGGDAVTELDKLTLRDRLDQLNLSPDDRAHLSALVSIESAGSMDEGAFLSLLRWRALSGHSHEAMQEAVFGFKLADGTVSLLNRILADGGSELLLGEPVVSVAADGRAVRVTTANGRVRSAFAVVVATPSGGWAHIDFSPGLSPERLGAARNGLQSPGVSKIVAVVRGERRRVLVLPQAGHPIGLMWTSHQRSADEQVLEIFGTSALKDAGDPREVEAALRDLLPRIELVDMAAGSYLEDDEFAKGGWGFYKRGHLSGLAPHETFARPEGRLVFATSDIAAGWYSFIDGAIESGLRAGRQVREILRDGTA</sequence>
<dbReference type="AlphaFoldDB" id="A0A5D0N9H1"/>
<comment type="caution">
    <text evidence="7">The sequence shown here is derived from an EMBL/GenBank/DDBJ whole genome shotgun (WGS) entry which is preliminary data.</text>
</comment>
<reference evidence="7 8" key="1">
    <citation type="submission" date="2019-08" db="EMBL/GenBank/DDBJ databases">
        <title>Actinomadura sp. nov. CYP1-5 isolated from mountain soil.</title>
        <authorList>
            <person name="Songsumanus A."/>
            <person name="Kuncharoen N."/>
            <person name="Kudo T."/>
            <person name="Yuki M."/>
            <person name="Igarashi Y."/>
            <person name="Tanasupawat S."/>
        </authorList>
    </citation>
    <scope>NUCLEOTIDE SEQUENCE [LARGE SCALE GENOMIC DNA]</scope>
    <source>
        <strain evidence="7 8">JCM 14158</strain>
    </source>
</reference>
<feature type="region of interest" description="Disordered" evidence="5">
    <location>
        <begin position="1"/>
        <end position="46"/>
    </location>
</feature>
<evidence type="ECO:0000256" key="4">
    <source>
        <dbReference type="PIRSR" id="PIRSR601613-1"/>
    </source>
</evidence>
<dbReference type="Proteomes" id="UP000323380">
    <property type="component" value="Unassembled WGS sequence"/>
</dbReference>
<feature type="binding site" evidence="4">
    <location>
        <position position="359"/>
    </location>
    <ligand>
        <name>FAD</name>
        <dbReference type="ChEBI" id="CHEBI:57692"/>
    </ligand>
</feature>
<evidence type="ECO:0000259" key="6">
    <source>
        <dbReference type="Pfam" id="PF01593"/>
    </source>
</evidence>
<dbReference type="SUPFAM" id="SSF51905">
    <property type="entry name" value="FAD/NAD(P)-binding domain"/>
    <property type="match status" value="1"/>
</dbReference>
<evidence type="ECO:0000256" key="2">
    <source>
        <dbReference type="ARBA" id="ARBA00005995"/>
    </source>
</evidence>
<comment type="cofactor">
    <cofactor evidence="1">
        <name>FAD</name>
        <dbReference type="ChEBI" id="CHEBI:57692"/>
    </cofactor>
</comment>
<evidence type="ECO:0000256" key="1">
    <source>
        <dbReference type="ARBA" id="ARBA00001974"/>
    </source>
</evidence>
<evidence type="ECO:0000313" key="7">
    <source>
        <dbReference type="EMBL" id="TYB41090.1"/>
    </source>
</evidence>
<dbReference type="Pfam" id="PF01593">
    <property type="entry name" value="Amino_oxidase"/>
    <property type="match status" value="1"/>
</dbReference>
<dbReference type="Gene3D" id="3.50.50.60">
    <property type="entry name" value="FAD/NAD(P)-binding domain"/>
    <property type="match status" value="2"/>
</dbReference>
<feature type="binding site" evidence="4">
    <location>
        <position position="462"/>
    </location>
    <ligand>
        <name>substrate</name>
    </ligand>
</feature>
<evidence type="ECO:0000256" key="5">
    <source>
        <dbReference type="SAM" id="MobiDB-lite"/>
    </source>
</evidence>
<dbReference type="InterPro" id="IPR050703">
    <property type="entry name" value="Flavin_MAO"/>
</dbReference>
<dbReference type="PRINTS" id="PR00757">
    <property type="entry name" value="AMINEOXDASEF"/>
</dbReference>
<comment type="similarity">
    <text evidence="2">Belongs to the flavin monoamine oxidase family.</text>
</comment>
<keyword evidence="8" id="KW-1185">Reference proteome</keyword>
<dbReference type="InterPro" id="IPR036188">
    <property type="entry name" value="FAD/NAD-bd_sf"/>
</dbReference>
<proteinExistence type="inferred from homology"/>
<accession>A0A5D0N9H1</accession>
<dbReference type="PANTHER" id="PTHR43563">
    <property type="entry name" value="AMINE OXIDASE"/>
    <property type="match status" value="1"/>
</dbReference>
<feature type="compositionally biased region" description="Low complexity" evidence="5">
    <location>
        <begin position="24"/>
        <end position="38"/>
    </location>
</feature>
<keyword evidence="3" id="KW-0560">Oxidoreductase</keyword>
<organism evidence="7 8">
    <name type="scientific">Actinomadura chibensis</name>
    <dbReference type="NCBI Taxonomy" id="392828"/>
    <lineage>
        <taxon>Bacteria</taxon>
        <taxon>Bacillati</taxon>
        <taxon>Actinomycetota</taxon>
        <taxon>Actinomycetes</taxon>
        <taxon>Streptosporangiales</taxon>
        <taxon>Thermomonosporaceae</taxon>
        <taxon>Actinomadura</taxon>
    </lineage>
</organism>
<evidence type="ECO:0000313" key="8">
    <source>
        <dbReference type="Proteomes" id="UP000323380"/>
    </source>
</evidence>
<feature type="binding site" evidence="4">
    <location>
        <begin position="161"/>
        <end position="162"/>
    </location>
    <ligand>
        <name>FAD</name>
        <dbReference type="ChEBI" id="CHEBI:57692"/>
    </ligand>
</feature>
<evidence type="ECO:0000256" key="3">
    <source>
        <dbReference type="ARBA" id="ARBA00023002"/>
    </source>
</evidence>
<protein>
    <submittedName>
        <fullName evidence="7">FAD-dependent oxidoreductase</fullName>
    </submittedName>
</protein>
<feature type="domain" description="Amine oxidase" evidence="6">
    <location>
        <begin position="141"/>
        <end position="561"/>
    </location>
</feature>
<dbReference type="STRING" id="1220554.GCA_001552135_06235"/>
<dbReference type="InterPro" id="IPR002937">
    <property type="entry name" value="Amino_oxidase"/>
</dbReference>
<dbReference type="Gene3D" id="3.90.660.10">
    <property type="match status" value="2"/>
</dbReference>
<dbReference type="PANTHER" id="PTHR43563:SF1">
    <property type="entry name" value="AMINE OXIDASE [FLAVIN-CONTAINING] B"/>
    <property type="match status" value="1"/>
</dbReference>
<dbReference type="EMBL" id="VSFG01000011">
    <property type="protein sequence ID" value="TYB41090.1"/>
    <property type="molecule type" value="Genomic_DNA"/>
</dbReference>
<name>A0A5D0N9H1_9ACTN</name>
<dbReference type="InterPro" id="IPR001613">
    <property type="entry name" value="Flavin_amine_oxidase"/>
</dbReference>
<dbReference type="GO" id="GO:0016491">
    <property type="term" value="F:oxidoreductase activity"/>
    <property type="evidence" value="ECO:0007669"/>
    <property type="project" value="UniProtKB-KW"/>
</dbReference>